<feature type="transmembrane region" description="Helical" evidence="7">
    <location>
        <begin position="45"/>
        <end position="65"/>
    </location>
</feature>
<comment type="similarity">
    <text evidence="3 7">Belongs to the peptidase S26 family.</text>
</comment>
<gene>
    <name evidence="9" type="primary">lepB</name>
    <name evidence="9" type="ORF">H9865_04775</name>
</gene>
<keyword evidence="7" id="KW-0812">Transmembrane</keyword>
<dbReference type="PANTHER" id="PTHR43390">
    <property type="entry name" value="SIGNAL PEPTIDASE I"/>
    <property type="match status" value="1"/>
</dbReference>
<evidence type="ECO:0000259" key="8">
    <source>
        <dbReference type="Pfam" id="PF10502"/>
    </source>
</evidence>
<dbReference type="InterPro" id="IPR036286">
    <property type="entry name" value="LexA/Signal_pep-like_sf"/>
</dbReference>
<dbReference type="InterPro" id="IPR000223">
    <property type="entry name" value="Pept_S26A_signal_pept_1"/>
</dbReference>
<reference evidence="9" key="2">
    <citation type="submission" date="2021-04" db="EMBL/GenBank/DDBJ databases">
        <authorList>
            <person name="Gilroy R."/>
        </authorList>
    </citation>
    <scope>NUCLEOTIDE SEQUENCE</scope>
    <source>
        <strain evidence="9">2239</strain>
    </source>
</reference>
<evidence type="ECO:0000256" key="7">
    <source>
        <dbReference type="RuleBase" id="RU362042"/>
    </source>
</evidence>
<protein>
    <recommendedName>
        <fullName evidence="4 7">Signal peptidase I</fullName>
        <ecNumber evidence="4 7">3.4.21.89</ecNumber>
    </recommendedName>
</protein>
<comment type="caution">
    <text evidence="9">The sequence shown here is derived from an EMBL/GenBank/DDBJ whole genome shotgun (WGS) entry which is preliminary data.</text>
</comment>
<dbReference type="GO" id="GO:0006465">
    <property type="term" value="P:signal peptide processing"/>
    <property type="evidence" value="ECO:0007669"/>
    <property type="project" value="InterPro"/>
</dbReference>
<dbReference type="Pfam" id="PF10502">
    <property type="entry name" value="Peptidase_S26"/>
    <property type="match status" value="1"/>
</dbReference>
<keyword evidence="7" id="KW-0472">Membrane</keyword>
<dbReference type="EMBL" id="DXFW01000012">
    <property type="protein sequence ID" value="HIX05405.1"/>
    <property type="molecule type" value="Genomic_DNA"/>
</dbReference>
<evidence type="ECO:0000256" key="4">
    <source>
        <dbReference type="ARBA" id="ARBA00013208"/>
    </source>
</evidence>
<organism evidence="9 10">
    <name type="scientific">Candidatus Allofournierella pullicola</name>
    <dbReference type="NCBI Taxonomy" id="2838596"/>
    <lineage>
        <taxon>Bacteria</taxon>
        <taxon>Bacillati</taxon>
        <taxon>Bacillota</taxon>
        <taxon>Clostridia</taxon>
        <taxon>Eubacteriales</taxon>
        <taxon>Oscillospiraceae</taxon>
        <taxon>Allofournierella</taxon>
    </lineage>
</organism>
<evidence type="ECO:0000256" key="3">
    <source>
        <dbReference type="ARBA" id="ARBA00009370"/>
    </source>
</evidence>
<evidence type="ECO:0000256" key="6">
    <source>
        <dbReference type="PIRSR" id="PIRSR600223-1"/>
    </source>
</evidence>
<name>A0A9D1V3H9_9FIRM</name>
<feature type="active site" evidence="6">
    <location>
        <position position="70"/>
    </location>
</feature>
<dbReference type="InterPro" id="IPR019533">
    <property type="entry name" value="Peptidase_S26"/>
</dbReference>
<dbReference type="PRINTS" id="PR00727">
    <property type="entry name" value="LEADERPTASE"/>
</dbReference>
<dbReference type="AlphaFoldDB" id="A0A9D1V3H9"/>
<dbReference type="PANTHER" id="PTHR43390:SF1">
    <property type="entry name" value="CHLOROPLAST PROCESSING PEPTIDASE"/>
    <property type="match status" value="1"/>
</dbReference>
<reference evidence="9" key="1">
    <citation type="journal article" date="2021" name="PeerJ">
        <title>Extensive microbial diversity within the chicken gut microbiome revealed by metagenomics and culture.</title>
        <authorList>
            <person name="Gilroy R."/>
            <person name="Ravi A."/>
            <person name="Getino M."/>
            <person name="Pursley I."/>
            <person name="Horton D.L."/>
            <person name="Alikhan N.F."/>
            <person name="Baker D."/>
            <person name="Gharbi K."/>
            <person name="Hall N."/>
            <person name="Watson M."/>
            <person name="Adriaenssens E.M."/>
            <person name="Foster-Nyarko E."/>
            <person name="Jarju S."/>
            <person name="Secka A."/>
            <person name="Antonio M."/>
            <person name="Oren A."/>
            <person name="Chaudhuri R.R."/>
            <person name="La Ragione R."/>
            <person name="Hildebrand F."/>
            <person name="Pallen M.J."/>
        </authorList>
    </citation>
    <scope>NUCLEOTIDE SEQUENCE</scope>
    <source>
        <strain evidence="9">2239</strain>
    </source>
</reference>
<dbReference type="SUPFAM" id="SSF51306">
    <property type="entry name" value="LexA/Signal peptidase"/>
    <property type="match status" value="1"/>
</dbReference>
<comment type="subcellular location">
    <subcellularLocation>
        <location evidence="2">Cell membrane</location>
        <topology evidence="2">Single-pass type II membrane protein</topology>
    </subcellularLocation>
    <subcellularLocation>
        <location evidence="7">Membrane</location>
        <topology evidence="7">Single-pass type II membrane protein</topology>
    </subcellularLocation>
</comment>
<dbReference type="CDD" id="cd06530">
    <property type="entry name" value="S26_SPase_I"/>
    <property type="match status" value="1"/>
</dbReference>
<evidence type="ECO:0000313" key="10">
    <source>
        <dbReference type="Proteomes" id="UP000824193"/>
    </source>
</evidence>
<feature type="active site" evidence="6">
    <location>
        <position position="110"/>
    </location>
</feature>
<comment type="catalytic activity">
    <reaction evidence="1 7">
        <text>Cleavage of hydrophobic, N-terminal signal or leader sequences from secreted and periplasmic proteins.</text>
        <dbReference type="EC" id="3.4.21.89"/>
    </reaction>
</comment>
<proteinExistence type="inferred from homology"/>
<feature type="domain" description="Peptidase S26" evidence="8">
    <location>
        <begin position="40"/>
        <end position="196"/>
    </location>
</feature>
<accession>A0A9D1V3H9</accession>
<dbReference type="Gene3D" id="2.10.109.10">
    <property type="entry name" value="Umud Fragment, subunit A"/>
    <property type="match status" value="1"/>
</dbReference>
<dbReference type="InterPro" id="IPR019757">
    <property type="entry name" value="Pept_S26A_signal_pept_1_Lys-AS"/>
</dbReference>
<dbReference type="EC" id="3.4.21.89" evidence="4 7"/>
<dbReference type="GO" id="GO:0005886">
    <property type="term" value="C:plasma membrane"/>
    <property type="evidence" value="ECO:0007669"/>
    <property type="project" value="UniProtKB-SubCell"/>
</dbReference>
<evidence type="ECO:0000313" key="9">
    <source>
        <dbReference type="EMBL" id="HIX05405.1"/>
    </source>
</evidence>
<evidence type="ECO:0000256" key="1">
    <source>
        <dbReference type="ARBA" id="ARBA00000677"/>
    </source>
</evidence>
<sequence>MDIAPFFVICYNKIHQIYSLSRGREHTLEETRFRRNVDILDWYDALVFALAVLVLVFAFCARIVVVSGSSMNNTLVDGDRLLVQSTFYTPQRGDVVVVDSFINYGKPLVKRVIAKGGDTVDINVEQGLVYVNGEALDEPYVPEGTLSTGNMEFPLTVPEGTLFLMGDNRQHSTDSRSSDVGFIDERDILGKVVLRIYPFNKIGLIQ</sequence>
<keyword evidence="5 7" id="KW-0378">Hydrolase</keyword>
<evidence type="ECO:0000256" key="2">
    <source>
        <dbReference type="ARBA" id="ARBA00004401"/>
    </source>
</evidence>
<dbReference type="Proteomes" id="UP000824193">
    <property type="component" value="Unassembled WGS sequence"/>
</dbReference>
<evidence type="ECO:0000256" key="5">
    <source>
        <dbReference type="ARBA" id="ARBA00022801"/>
    </source>
</evidence>
<keyword evidence="7" id="KW-0645">Protease</keyword>
<dbReference type="GO" id="GO:0004252">
    <property type="term" value="F:serine-type endopeptidase activity"/>
    <property type="evidence" value="ECO:0007669"/>
    <property type="project" value="InterPro"/>
</dbReference>
<keyword evidence="7" id="KW-1133">Transmembrane helix</keyword>
<dbReference type="GO" id="GO:0009003">
    <property type="term" value="F:signal peptidase activity"/>
    <property type="evidence" value="ECO:0007669"/>
    <property type="project" value="UniProtKB-EC"/>
</dbReference>
<dbReference type="NCBIfam" id="TIGR02227">
    <property type="entry name" value="sigpep_I_bact"/>
    <property type="match status" value="1"/>
</dbReference>
<dbReference type="PROSITE" id="PS00760">
    <property type="entry name" value="SPASE_I_2"/>
    <property type="match status" value="1"/>
</dbReference>